<proteinExistence type="predicted"/>
<dbReference type="InterPro" id="IPR054226">
    <property type="entry name" value="DUF6948"/>
</dbReference>
<evidence type="ECO:0000313" key="2">
    <source>
        <dbReference type="EMBL" id="KKN75836.1"/>
    </source>
</evidence>
<accession>A0A0F9VQV1</accession>
<reference evidence="2" key="1">
    <citation type="journal article" date="2015" name="Nature">
        <title>Complex archaea that bridge the gap between prokaryotes and eukaryotes.</title>
        <authorList>
            <person name="Spang A."/>
            <person name="Saw J.H."/>
            <person name="Jorgensen S.L."/>
            <person name="Zaremba-Niedzwiedzka K."/>
            <person name="Martijn J."/>
            <person name="Lind A.E."/>
            <person name="van Eijk R."/>
            <person name="Schleper C."/>
            <person name="Guy L."/>
            <person name="Ettema T.J."/>
        </authorList>
    </citation>
    <scope>NUCLEOTIDE SEQUENCE</scope>
</reference>
<comment type="caution">
    <text evidence="2">The sequence shown here is derived from an EMBL/GenBank/DDBJ whole genome shotgun (WGS) entry which is preliminary data.</text>
</comment>
<dbReference type="EMBL" id="LAZR01000303">
    <property type="protein sequence ID" value="KKN75836.1"/>
    <property type="molecule type" value="Genomic_DNA"/>
</dbReference>
<feature type="domain" description="DUF6948" evidence="1">
    <location>
        <begin position="30"/>
        <end position="109"/>
    </location>
</feature>
<protein>
    <recommendedName>
        <fullName evidence="1">DUF6948 domain-containing protein</fullName>
    </recommendedName>
</protein>
<organism evidence="2">
    <name type="scientific">marine sediment metagenome</name>
    <dbReference type="NCBI Taxonomy" id="412755"/>
    <lineage>
        <taxon>unclassified sequences</taxon>
        <taxon>metagenomes</taxon>
        <taxon>ecological metagenomes</taxon>
    </lineage>
</organism>
<evidence type="ECO:0000259" key="1">
    <source>
        <dbReference type="Pfam" id="PF22253"/>
    </source>
</evidence>
<name>A0A0F9VQV1_9ZZZZ</name>
<sequence>MNLMKIGDKMKTVVIDDVQYVEAVKLGGLVLVRTYSAGVHFGTLESREGKEVVLKNARRLWSWQGACSLSQVAMDGVDLVNSKISVPVPHIELTEAIEIIPMSKAAGQAMMGAVAWKN</sequence>
<gene>
    <name evidence="2" type="ORF">LCGC14_0377120</name>
</gene>
<dbReference type="AlphaFoldDB" id="A0A0F9VQV1"/>
<dbReference type="Pfam" id="PF22253">
    <property type="entry name" value="DUF6948"/>
    <property type="match status" value="1"/>
</dbReference>